<comment type="caution">
    <text evidence="3">The sequence shown here is derived from an EMBL/GenBank/DDBJ whole genome shotgun (WGS) entry which is preliminary data.</text>
</comment>
<evidence type="ECO:0000259" key="2">
    <source>
        <dbReference type="Pfam" id="PF13276"/>
    </source>
</evidence>
<dbReference type="PANTHER" id="PTHR46889">
    <property type="entry name" value="TRANSPOSASE INSF FOR INSERTION SEQUENCE IS3B-RELATED"/>
    <property type="match status" value="1"/>
</dbReference>
<feature type="compositionally biased region" description="Basic residues" evidence="1">
    <location>
        <begin position="76"/>
        <end position="95"/>
    </location>
</feature>
<evidence type="ECO:0000313" key="3">
    <source>
        <dbReference type="EMBL" id="RWU04789.1"/>
    </source>
</evidence>
<accession>A0AAX1ZWE8</accession>
<gene>
    <name evidence="3" type="ORF">EA138_14290</name>
</gene>
<feature type="non-terminal residue" evidence="3">
    <location>
        <position position="95"/>
    </location>
</feature>
<evidence type="ECO:0000256" key="1">
    <source>
        <dbReference type="SAM" id="MobiDB-lite"/>
    </source>
</evidence>
<feature type="region of interest" description="Disordered" evidence="1">
    <location>
        <begin position="72"/>
        <end position="95"/>
    </location>
</feature>
<dbReference type="PANTHER" id="PTHR46889:SF4">
    <property type="entry name" value="TRANSPOSASE INSO FOR INSERTION SEQUENCE ELEMENT IS911B-RELATED"/>
    <property type="match status" value="1"/>
</dbReference>
<dbReference type="InterPro" id="IPR025948">
    <property type="entry name" value="HTH-like_dom"/>
</dbReference>
<feature type="domain" description="HTH-like" evidence="2">
    <location>
        <begin position="25"/>
        <end position="83"/>
    </location>
</feature>
<proteinExistence type="predicted"/>
<protein>
    <submittedName>
        <fullName evidence="3">IS3 family transposase</fullName>
    </submittedName>
</protein>
<reference evidence="3 4" key="1">
    <citation type="submission" date="2019-01" db="EMBL/GenBank/DDBJ databases">
        <title>Anoxybacillus flavithermus in powdered infant formula.</title>
        <authorList>
            <person name="Rhee M.S."/>
            <person name="Choi I.-G."/>
            <person name="Cho T.J."/>
            <person name="Park B."/>
        </authorList>
    </citation>
    <scope>NUCLEOTIDE SEQUENCE [LARGE SCALE GENOMIC DNA]</scope>
    <source>
        <strain evidence="3 4">FHS-PPAM212</strain>
    </source>
</reference>
<evidence type="ECO:0000313" key="4">
    <source>
        <dbReference type="Proteomes" id="UP000286434"/>
    </source>
</evidence>
<name>A0AAX1ZWE8_9BACL</name>
<dbReference type="AlphaFoldDB" id="A0AAX1ZWE8"/>
<organism evidence="3 4">
    <name type="scientific">Anoxybacillus flavithermus</name>
    <dbReference type="NCBI Taxonomy" id="33934"/>
    <lineage>
        <taxon>Bacteria</taxon>
        <taxon>Bacillati</taxon>
        <taxon>Bacillota</taxon>
        <taxon>Bacilli</taxon>
        <taxon>Bacillales</taxon>
        <taxon>Anoxybacillaceae</taxon>
        <taxon>Anoxybacillus</taxon>
    </lineage>
</organism>
<dbReference type="Proteomes" id="UP000286434">
    <property type="component" value="Unassembled WGS sequence"/>
</dbReference>
<dbReference type="Pfam" id="PF13276">
    <property type="entry name" value="HTH_21"/>
    <property type="match status" value="1"/>
</dbReference>
<dbReference type="InterPro" id="IPR050900">
    <property type="entry name" value="Transposase_IS3/IS150/IS904"/>
</dbReference>
<dbReference type="EMBL" id="SBBW01000166">
    <property type="protein sequence ID" value="RWU04789.1"/>
    <property type="molecule type" value="Genomic_DNA"/>
</dbReference>
<sequence>MCEVLKVSRSGYYKWRDRPKSARQERREELTQEVRRVYIESRQLYGSPKVTKKLNHEGIKVSQKTVSRIMKEKGMKSRTVKKHKATTNSKHNHPV</sequence>